<comment type="caution">
    <text evidence="14">The sequence shown here is derived from an EMBL/GenBank/DDBJ whole genome shotgun (WGS) entry which is preliminary data.</text>
</comment>
<dbReference type="Pfam" id="PF02779">
    <property type="entry name" value="Transket_pyr"/>
    <property type="match status" value="1"/>
</dbReference>
<evidence type="ECO:0000256" key="5">
    <source>
        <dbReference type="ARBA" id="ARBA00012280"/>
    </source>
</evidence>
<evidence type="ECO:0000256" key="4">
    <source>
        <dbReference type="ARBA" id="ARBA00011301"/>
    </source>
</evidence>
<dbReference type="Gene3D" id="3.40.50.12470">
    <property type="match status" value="1"/>
</dbReference>
<keyword evidence="8" id="KW-0786">Thiamine pyrophosphate</keyword>
<accession>A0A5C6FCB0</accession>
<evidence type="ECO:0000256" key="9">
    <source>
        <dbReference type="ARBA" id="ARBA00023152"/>
    </source>
</evidence>
<dbReference type="InterPro" id="IPR042179">
    <property type="entry name" value="KGD_C_sf"/>
</dbReference>
<dbReference type="Pfam" id="PF16870">
    <property type="entry name" value="OxoGdeHyase_C"/>
    <property type="match status" value="1"/>
</dbReference>
<dbReference type="FunFam" id="3.40.50.12470:FF:000009">
    <property type="entry name" value="2-oxoglutarate dehydrogenase E1 component"/>
    <property type="match status" value="1"/>
</dbReference>
<evidence type="ECO:0000313" key="14">
    <source>
        <dbReference type="EMBL" id="TWU57211.1"/>
    </source>
</evidence>
<evidence type="ECO:0000256" key="8">
    <source>
        <dbReference type="ARBA" id="ARBA00023052"/>
    </source>
</evidence>
<organism evidence="14 15">
    <name type="scientific">Rubripirellula reticaptiva</name>
    <dbReference type="NCBI Taxonomy" id="2528013"/>
    <lineage>
        <taxon>Bacteria</taxon>
        <taxon>Pseudomonadati</taxon>
        <taxon>Planctomycetota</taxon>
        <taxon>Planctomycetia</taxon>
        <taxon>Pirellulales</taxon>
        <taxon>Pirellulaceae</taxon>
        <taxon>Rubripirellula</taxon>
    </lineage>
</organism>
<dbReference type="GO" id="GO:0006099">
    <property type="term" value="P:tricarboxylic acid cycle"/>
    <property type="evidence" value="ECO:0007669"/>
    <property type="project" value="TreeGrafter"/>
</dbReference>
<dbReference type="RefSeq" id="WP_146532146.1">
    <property type="nucleotide sequence ID" value="NZ_SJPX01000001.1"/>
</dbReference>
<proteinExistence type="inferred from homology"/>
<feature type="domain" description="Transketolase-like pyrimidine-binding" evidence="13">
    <location>
        <begin position="603"/>
        <end position="796"/>
    </location>
</feature>
<sequence length="944" mass="106072">MNSFSLDYIDDLYVKYVQDPSSVSETWRQYFEQFFVVGGTTAKPAAKPASSVGAGPQTAMAGAEKSAGNGHVASLVDSASPSAMRNAEEAIWLSRIQDRVNNLVREYRVRGHLTADLDPLGFDRPDRPNLSPEVYGLSDEDLNLPFESMAIENAGGTIKTILKRLQNTYCRSIGAQFMHINRRNIRDWLQRRMETTENRLELSHDVQRRIYVRLADAAIFEEFVRRKFVGAKTFSLEGAESLIPLLDLALEKAGQHNVKEVVMGMAHRGRLNVMANILKKRATNIFWSFDDPTPEMNRGGGDVRYHLGYSSDWKTAAGENIHISLCFNPSHLEFVNTVAQGRTRCKQDRTGDVDRKEVMTILIHGDAAFAGEGVVQETLNLSELPGYRTNGTLHVVINNQVGFTTEPCDGRSTTYATDIAKMLQIPIFHVNGEDPEAVAQVVSLAMDFRKEFHRDVVIDLYAFRRWGHNEGDEPRFTQPRMYAEIDSRATVREQYLGQLLKLGKITSAEAEQIQKERTEKLESEFEATKHETFVPDTQTLAANWSQYFGGSEPTEVTDTTTPIETLSELLDKVTRLPAGFSANKKLKRPMAQKREMAKGTLPLDWASAEAVAFATLLANGHPIRMTGQDCQRGTFSQRHAVLHDTKDGSTYTPLKHLSPDQAPLELYNSPLSEAGVLGFEYGYSLDNPDGLTIWEAQFGDFWNCAQVIVDQFIASAEDKWNRLSGLVMLLPHGFEGQGPEHCSARPERFLAMAAEDNIQVCQPTTPAQYYHLLRRQVIRKWRKPLVILTPKSLLRHPRCVSPLKVLANGSFKKILRDRKVSLADSRRLLVCTGKVYFDLLEAREQRGLDDVAIMRIEQLYPLSTEELIAAFEGYPKGSEIYWVQDEPTNMGAWPYLKLNFGDDLQGVYPLRRVSRVESASPSTGSLAAHKLEQADLINEAFEGL</sequence>
<dbReference type="Pfam" id="PF16078">
    <property type="entry name" value="2-oxogl_dehyd_N"/>
    <property type="match status" value="1"/>
</dbReference>
<dbReference type="InterPro" id="IPR005475">
    <property type="entry name" value="Transketolase-like_Pyr-bd"/>
</dbReference>
<dbReference type="EC" id="1.2.4.2" evidence="5"/>
<evidence type="ECO:0000256" key="11">
    <source>
        <dbReference type="ARBA" id="ARBA00051911"/>
    </source>
</evidence>
<dbReference type="InterPro" id="IPR032106">
    <property type="entry name" value="2-oxogl_dehyd_N"/>
</dbReference>
<dbReference type="Gene3D" id="1.10.287.1150">
    <property type="entry name" value="TPP helical domain"/>
    <property type="match status" value="1"/>
</dbReference>
<dbReference type="Gene3D" id="3.40.50.11610">
    <property type="entry name" value="Multifunctional 2-oxoglutarate metabolism enzyme, C-terminal domain"/>
    <property type="match status" value="1"/>
</dbReference>
<dbReference type="InterPro" id="IPR011603">
    <property type="entry name" value="2oxoglutarate_DH_E1"/>
</dbReference>
<evidence type="ECO:0000256" key="10">
    <source>
        <dbReference type="ARBA" id="ARBA00030680"/>
    </source>
</evidence>
<evidence type="ECO:0000256" key="7">
    <source>
        <dbReference type="ARBA" id="ARBA00023002"/>
    </source>
</evidence>
<gene>
    <name evidence="14" type="primary">sucA</name>
    <name evidence="14" type="ORF">Poly59_01170</name>
</gene>
<reference evidence="14 15" key="1">
    <citation type="submission" date="2019-02" db="EMBL/GenBank/DDBJ databases">
        <title>Deep-cultivation of Planctomycetes and their phenomic and genomic characterization uncovers novel biology.</title>
        <authorList>
            <person name="Wiegand S."/>
            <person name="Jogler M."/>
            <person name="Boedeker C."/>
            <person name="Pinto D."/>
            <person name="Vollmers J."/>
            <person name="Rivas-Marin E."/>
            <person name="Kohn T."/>
            <person name="Peeters S.H."/>
            <person name="Heuer A."/>
            <person name="Rast P."/>
            <person name="Oberbeckmann S."/>
            <person name="Bunk B."/>
            <person name="Jeske O."/>
            <person name="Meyerdierks A."/>
            <person name="Storesund J.E."/>
            <person name="Kallscheuer N."/>
            <person name="Luecker S."/>
            <person name="Lage O.M."/>
            <person name="Pohl T."/>
            <person name="Merkel B.J."/>
            <person name="Hornburger P."/>
            <person name="Mueller R.-W."/>
            <person name="Bruemmer F."/>
            <person name="Labrenz M."/>
            <person name="Spormann A.M."/>
            <person name="Op Den Camp H."/>
            <person name="Overmann J."/>
            <person name="Amann R."/>
            <person name="Jetten M.S.M."/>
            <person name="Mascher T."/>
            <person name="Medema M.H."/>
            <person name="Devos D.P."/>
            <person name="Kaster A.-K."/>
            <person name="Ovreas L."/>
            <person name="Rohde M."/>
            <person name="Galperin M.Y."/>
            <person name="Jogler C."/>
        </authorList>
    </citation>
    <scope>NUCLEOTIDE SEQUENCE [LARGE SCALE GENOMIC DNA]</scope>
    <source>
        <strain evidence="14 15">Poly59</strain>
    </source>
</reference>
<dbReference type="GO" id="GO:0006096">
    <property type="term" value="P:glycolytic process"/>
    <property type="evidence" value="ECO:0007669"/>
    <property type="project" value="UniProtKB-KW"/>
</dbReference>
<dbReference type="Pfam" id="PF00676">
    <property type="entry name" value="E1_dh"/>
    <property type="match status" value="1"/>
</dbReference>
<dbReference type="Proteomes" id="UP000317977">
    <property type="component" value="Unassembled WGS sequence"/>
</dbReference>
<comment type="subunit">
    <text evidence="4">Homodimer. Part of the 2-oxoglutarate dehydrogenase (OGDH) complex composed of E1 (2-oxoglutarate dehydrogenase), E2 (dihydrolipoamide succinyltransferase) and E3 (dihydrolipoamide dehydrogenase); the complex contains multiple copies of the three enzymatic components (E1, E2 and E3).</text>
</comment>
<evidence type="ECO:0000256" key="6">
    <source>
        <dbReference type="ARBA" id="ARBA00013321"/>
    </source>
</evidence>
<evidence type="ECO:0000256" key="12">
    <source>
        <dbReference type="SAM" id="MobiDB-lite"/>
    </source>
</evidence>
<comment type="function">
    <text evidence="2">E1 component of the 2-oxoglutarate dehydrogenase (OGDH) complex which catalyzes the decarboxylation of 2-oxoglutarate, the first step in the conversion of 2-oxoglutarate to succinyl-CoA and CO(2).</text>
</comment>
<dbReference type="NCBIfam" id="NF006914">
    <property type="entry name" value="PRK09404.1"/>
    <property type="match status" value="1"/>
</dbReference>
<comment type="cofactor">
    <cofactor evidence="1">
        <name>thiamine diphosphate</name>
        <dbReference type="ChEBI" id="CHEBI:58937"/>
    </cofactor>
</comment>
<dbReference type="SUPFAM" id="SSF52518">
    <property type="entry name" value="Thiamin diphosphate-binding fold (THDP-binding)"/>
    <property type="match status" value="2"/>
</dbReference>
<feature type="region of interest" description="Disordered" evidence="12">
    <location>
        <begin position="46"/>
        <end position="66"/>
    </location>
</feature>
<dbReference type="InterPro" id="IPR029061">
    <property type="entry name" value="THDP-binding"/>
</dbReference>
<dbReference type="InterPro" id="IPR031717">
    <property type="entry name" value="ODO-1/KGD_C"/>
</dbReference>
<dbReference type="GO" id="GO:0004591">
    <property type="term" value="F:oxoglutarate dehydrogenase (succinyl-transferring) activity"/>
    <property type="evidence" value="ECO:0007669"/>
    <property type="project" value="UniProtKB-EC"/>
</dbReference>
<dbReference type="PANTHER" id="PTHR23152:SF4">
    <property type="entry name" value="2-OXOADIPATE DEHYDROGENASE COMPLEX COMPONENT E1"/>
    <property type="match status" value="1"/>
</dbReference>
<dbReference type="GO" id="GO:0045252">
    <property type="term" value="C:oxoglutarate dehydrogenase complex"/>
    <property type="evidence" value="ECO:0007669"/>
    <property type="project" value="TreeGrafter"/>
</dbReference>
<dbReference type="EMBL" id="SJPX01000001">
    <property type="protein sequence ID" value="TWU57211.1"/>
    <property type="molecule type" value="Genomic_DNA"/>
</dbReference>
<dbReference type="PANTHER" id="PTHR23152">
    <property type="entry name" value="2-OXOGLUTARATE DEHYDROGENASE"/>
    <property type="match status" value="1"/>
</dbReference>
<comment type="similarity">
    <text evidence="3">Belongs to the alpha-ketoglutarate dehydrogenase family.</text>
</comment>
<name>A0A5C6FCB0_9BACT</name>
<keyword evidence="9" id="KW-0324">Glycolysis</keyword>
<dbReference type="NCBIfam" id="TIGR00239">
    <property type="entry name" value="2oxo_dh_E1"/>
    <property type="match status" value="1"/>
</dbReference>
<dbReference type="InterPro" id="IPR001017">
    <property type="entry name" value="DH_E1"/>
</dbReference>
<dbReference type="GO" id="GO:0030976">
    <property type="term" value="F:thiamine pyrophosphate binding"/>
    <property type="evidence" value="ECO:0007669"/>
    <property type="project" value="InterPro"/>
</dbReference>
<dbReference type="SMART" id="SM00861">
    <property type="entry name" value="Transket_pyr"/>
    <property type="match status" value="1"/>
</dbReference>
<dbReference type="CDD" id="cd02016">
    <property type="entry name" value="TPP_E1_OGDC_like"/>
    <property type="match status" value="1"/>
</dbReference>
<evidence type="ECO:0000256" key="2">
    <source>
        <dbReference type="ARBA" id="ARBA00003906"/>
    </source>
</evidence>
<keyword evidence="7 14" id="KW-0560">Oxidoreductase</keyword>
<dbReference type="GO" id="GO:0005829">
    <property type="term" value="C:cytosol"/>
    <property type="evidence" value="ECO:0007669"/>
    <property type="project" value="TreeGrafter"/>
</dbReference>
<comment type="catalytic activity">
    <reaction evidence="11">
        <text>N(6)-[(R)-lipoyl]-L-lysyl-[protein] + 2-oxoglutarate + H(+) = N(6)-[(R)-S(8)-succinyldihydrolipoyl]-L-lysyl-[protein] + CO2</text>
        <dbReference type="Rhea" id="RHEA:12188"/>
        <dbReference type="Rhea" id="RHEA-COMP:10474"/>
        <dbReference type="Rhea" id="RHEA-COMP:20092"/>
        <dbReference type="ChEBI" id="CHEBI:15378"/>
        <dbReference type="ChEBI" id="CHEBI:16526"/>
        <dbReference type="ChEBI" id="CHEBI:16810"/>
        <dbReference type="ChEBI" id="CHEBI:83099"/>
        <dbReference type="ChEBI" id="CHEBI:83120"/>
        <dbReference type="EC" id="1.2.4.2"/>
    </reaction>
</comment>
<evidence type="ECO:0000259" key="13">
    <source>
        <dbReference type="SMART" id="SM00861"/>
    </source>
</evidence>
<evidence type="ECO:0000256" key="3">
    <source>
        <dbReference type="ARBA" id="ARBA00006936"/>
    </source>
</evidence>
<dbReference type="OrthoDB" id="9759785at2"/>
<evidence type="ECO:0000313" key="15">
    <source>
        <dbReference type="Proteomes" id="UP000317977"/>
    </source>
</evidence>
<dbReference type="AlphaFoldDB" id="A0A5C6FCB0"/>
<protein>
    <recommendedName>
        <fullName evidence="6">2-oxoglutarate dehydrogenase E1 component</fullName>
        <ecNumber evidence="5">1.2.4.2</ecNumber>
    </recommendedName>
    <alternativeName>
        <fullName evidence="10">Alpha-ketoglutarate dehydrogenase</fullName>
    </alternativeName>
</protein>
<dbReference type="Gene3D" id="3.40.50.970">
    <property type="match status" value="1"/>
</dbReference>
<dbReference type="NCBIfam" id="NF008907">
    <property type="entry name" value="PRK12270.1"/>
    <property type="match status" value="1"/>
</dbReference>
<dbReference type="PIRSF" id="PIRSF000157">
    <property type="entry name" value="Oxoglu_dh_E1"/>
    <property type="match status" value="1"/>
</dbReference>
<keyword evidence="15" id="KW-1185">Reference proteome</keyword>
<evidence type="ECO:0000256" key="1">
    <source>
        <dbReference type="ARBA" id="ARBA00001964"/>
    </source>
</evidence>